<reference evidence="3 4" key="1">
    <citation type="submission" date="2020-03" db="EMBL/GenBank/DDBJ databases">
        <title>Metabolic flexibility allows generalist bacteria to become dominant in a frequently disturbed ecosystem.</title>
        <authorList>
            <person name="Chen Y.-J."/>
            <person name="Leung P.M."/>
            <person name="Bay S.K."/>
            <person name="Hugenholtz P."/>
            <person name="Kessler A.J."/>
            <person name="Shelley G."/>
            <person name="Waite D.W."/>
            <person name="Cook P.L."/>
            <person name="Greening C."/>
        </authorList>
    </citation>
    <scope>NUCLEOTIDE SEQUENCE [LARGE SCALE GENOMIC DNA]</scope>
    <source>
        <strain evidence="3">SS_bin_28</strain>
    </source>
</reference>
<comment type="catalytic activity">
    <reaction evidence="2">
        <text>(sulfur carrier)-H + L-cysteine = (sulfur carrier)-SH + L-alanine</text>
        <dbReference type="Rhea" id="RHEA:43892"/>
        <dbReference type="Rhea" id="RHEA-COMP:14737"/>
        <dbReference type="Rhea" id="RHEA-COMP:14739"/>
        <dbReference type="ChEBI" id="CHEBI:29917"/>
        <dbReference type="ChEBI" id="CHEBI:35235"/>
        <dbReference type="ChEBI" id="CHEBI:57972"/>
        <dbReference type="ChEBI" id="CHEBI:64428"/>
        <dbReference type="EC" id="2.8.1.7"/>
    </reaction>
</comment>
<accession>A0A7Y2E7I5</accession>
<organism evidence="3 4">
    <name type="scientific">Eiseniibacteriota bacterium</name>
    <dbReference type="NCBI Taxonomy" id="2212470"/>
    <lineage>
        <taxon>Bacteria</taxon>
        <taxon>Candidatus Eiseniibacteriota</taxon>
    </lineage>
</organism>
<comment type="cofactor">
    <cofactor evidence="1">
        <name>pyridoxal 5'-phosphate</name>
        <dbReference type="ChEBI" id="CHEBI:597326"/>
    </cofactor>
</comment>
<dbReference type="InterPro" id="IPR015424">
    <property type="entry name" value="PyrdxlP-dep_Trfase"/>
</dbReference>
<dbReference type="Gene3D" id="3.90.1150.10">
    <property type="entry name" value="Aspartate Aminotransferase, domain 1"/>
    <property type="match status" value="1"/>
</dbReference>
<dbReference type="InterPro" id="IPR015422">
    <property type="entry name" value="PyrdxlP-dep_Trfase_small"/>
</dbReference>
<comment type="caution">
    <text evidence="3">The sequence shown here is derived from an EMBL/GenBank/DDBJ whole genome shotgun (WGS) entry which is preliminary data.</text>
</comment>
<dbReference type="EMBL" id="JABDJR010000296">
    <property type="protein sequence ID" value="NNF06596.1"/>
    <property type="molecule type" value="Genomic_DNA"/>
</dbReference>
<gene>
    <name evidence="3" type="ORF">HKN21_07535</name>
</gene>
<evidence type="ECO:0000256" key="2">
    <source>
        <dbReference type="ARBA" id="ARBA00050776"/>
    </source>
</evidence>
<feature type="non-terminal residue" evidence="3">
    <location>
        <position position="1"/>
    </location>
</feature>
<dbReference type="Proteomes" id="UP000547674">
    <property type="component" value="Unassembled WGS sequence"/>
</dbReference>
<dbReference type="PANTHER" id="PTHR11601:SF34">
    <property type="entry name" value="CYSTEINE DESULFURASE"/>
    <property type="match status" value="1"/>
</dbReference>
<evidence type="ECO:0000313" key="3">
    <source>
        <dbReference type="EMBL" id="NNF06596.1"/>
    </source>
</evidence>
<dbReference type="PANTHER" id="PTHR11601">
    <property type="entry name" value="CYSTEINE DESULFURYLASE FAMILY MEMBER"/>
    <property type="match status" value="1"/>
</dbReference>
<dbReference type="GO" id="GO:0031071">
    <property type="term" value="F:cysteine desulfurase activity"/>
    <property type="evidence" value="ECO:0007669"/>
    <property type="project" value="UniProtKB-EC"/>
</dbReference>
<proteinExistence type="predicted"/>
<name>A0A7Y2E7I5_UNCEI</name>
<evidence type="ECO:0008006" key="5">
    <source>
        <dbReference type="Google" id="ProtNLM"/>
    </source>
</evidence>
<evidence type="ECO:0000313" key="4">
    <source>
        <dbReference type="Proteomes" id="UP000547674"/>
    </source>
</evidence>
<dbReference type="SUPFAM" id="SSF53383">
    <property type="entry name" value="PLP-dependent transferases"/>
    <property type="match status" value="1"/>
</dbReference>
<evidence type="ECO:0000256" key="1">
    <source>
        <dbReference type="ARBA" id="ARBA00001933"/>
    </source>
</evidence>
<dbReference type="AlphaFoldDB" id="A0A7Y2E7I5"/>
<sequence>ITGGVKHARVTSQNVKRLTNTTHLTFDPEVGPDLVMTLDLMGFATSAGSACASGSPEPSHVLLAMGIEAERARTSLRVSWGPNPDPGELRALSEALIRLTNQV</sequence>
<protein>
    <recommendedName>
        <fullName evidence="5">Cysteine desulfurase</fullName>
    </recommendedName>
</protein>